<evidence type="ECO:0000256" key="1">
    <source>
        <dbReference type="SAM" id="MobiDB-lite"/>
    </source>
</evidence>
<reference evidence="3" key="1">
    <citation type="submission" date="2022-09" db="EMBL/GenBank/DDBJ databases">
        <title>genome sequence of Deinococcus rubellus.</title>
        <authorList>
            <person name="Srinivasan S."/>
        </authorList>
    </citation>
    <scope>NUCLEOTIDE SEQUENCE</scope>
    <source>
        <strain evidence="3">Ant6</strain>
    </source>
</reference>
<keyword evidence="3" id="KW-0255">Endonuclease</keyword>
<feature type="compositionally biased region" description="Polar residues" evidence="1">
    <location>
        <begin position="178"/>
        <end position="202"/>
    </location>
</feature>
<dbReference type="GO" id="GO:0004519">
    <property type="term" value="F:endonuclease activity"/>
    <property type="evidence" value="ECO:0007669"/>
    <property type="project" value="UniProtKB-KW"/>
</dbReference>
<organism evidence="3 4">
    <name type="scientific">Deinococcus rubellus</name>
    <dbReference type="NCBI Taxonomy" id="1889240"/>
    <lineage>
        <taxon>Bacteria</taxon>
        <taxon>Thermotogati</taxon>
        <taxon>Deinococcota</taxon>
        <taxon>Deinococci</taxon>
        <taxon>Deinococcales</taxon>
        <taxon>Deinococcaceae</taxon>
        <taxon>Deinococcus</taxon>
    </lineage>
</organism>
<evidence type="ECO:0000256" key="2">
    <source>
        <dbReference type="SAM" id="SignalP"/>
    </source>
</evidence>
<protein>
    <submittedName>
        <fullName evidence="3">HNH endonuclease</fullName>
    </submittedName>
</protein>
<keyword evidence="3" id="KW-0378">Hydrolase</keyword>
<evidence type="ECO:0000313" key="4">
    <source>
        <dbReference type="Proteomes" id="UP001060261"/>
    </source>
</evidence>
<dbReference type="EMBL" id="CP104213">
    <property type="protein sequence ID" value="UWX64233.1"/>
    <property type="molecule type" value="Genomic_DNA"/>
</dbReference>
<proteinExistence type="predicted"/>
<evidence type="ECO:0000313" key="3">
    <source>
        <dbReference type="EMBL" id="UWX64233.1"/>
    </source>
</evidence>
<name>A0ABY5YGP3_9DEIO</name>
<accession>A0ABY5YGP3</accession>
<dbReference type="InterPro" id="IPR035451">
    <property type="entry name" value="Ada-like_dom_sf"/>
</dbReference>
<gene>
    <name evidence="3" type="ORF">N0D28_00715</name>
</gene>
<feature type="chain" id="PRO_5046486775" evidence="2">
    <location>
        <begin position="21"/>
        <end position="248"/>
    </location>
</feature>
<dbReference type="InterPro" id="IPR003615">
    <property type="entry name" value="HNH_nuc"/>
</dbReference>
<dbReference type="RefSeq" id="WP_260560508.1">
    <property type="nucleotide sequence ID" value="NZ_BAABEC010000129.1"/>
</dbReference>
<keyword evidence="4" id="KW-1185">Reference proteome</keyword>
<keyword evidence="3" id="KW-0540">Nuclease</keyword>
<dbReference type="CDD" id="cd00085">
    <property type="entry name" value="HNHc"/>
    <property type="match status" value="1"/>
</dbReference>
<keyword evidence="2" id="KW-0732">Signal</keyword>
<feature type="region of interest" description="Disordered" evidence="1">
    <location>
        <begin position="177"/>
        <end position="202"/>
    </location>
</feature>
<sequence>MKPLLLTLVLAGLGMGLAYNQNAPILPDPKLSPGDVLTSDKAIICVSGYTKTVRNVPQSLKEQVYKEYGITSRESGEYEIDHIVSLELGGSNSIRNLFPESYKTQPLNAHVKDTLENKLHALACGGQISMQDAQQAIASNWTAAYVKYVGPLPGGAQVLGSTASTVKVPVLPTPSPVPIQNTAQGSGSATDSALPNTDGSCPSTAPIKVSKSGIYHLPTGDGNYQRTKAKACFASAAAAQAAGYRGIK</sequence>
<feature type="signal peptide" evidence="2">
    <location>
        <begin position="1"/>
        <end position="20"/>
    </location>
</feature>
<dbReference type="SUPFAM" id="SSF57884">
    <property type="entry name" value="Ada DNA repair protein, N-terminal domain (N-Ada 10)"/>
    <property type="match status" value="1"/>
</dbReference>
<dbReference type="Proteomes" id="UP001060261">
    <property type="component" value="Chromosome"/>
</dbReference>